<evidence type="ECO:0000313" key="2">
    <source>
        <dbReference type="Proteomes" id="UP000612233"/>
    </source>
</evidence>
<evidence type="ECO:0008006" key="3">
    <source>
        <dbReference type="Google" id="ProtNLM"/>
    </source>
</evidence>
<dbReference type="Proteomes" id="UP000612233">
    <property type="component" value="Unassembled WGS sequence"/>
</dbReference>
<organism evidence="1 2">
    <name type="scientific">Hymenobacter montanus</name>
    <dbReference type="NCBI Taxonomy" id="2771359"/>
    <lineage>
        <taxon>Bacteria</taxon>
        <taxon>Pseudomonadati</taxon>
        <taxon>Bacteroidota</taxon>
        <taxon>Cytophagia</taxon>
        <taxon>Cytophagales</taxon>
        <taxon>Hymenobacteraceae</taxon>
        <taxon>Hymenobacter</taxon>
    </lineage>
</organism>
<reference evidence="1" key="1">
    <citation type="submission" date="2020-09" db="EMBL/GenBank/DDBJ databases">
        <authorList>
            <person name="Kim M.K."/>
        </authorList>
    </citation>
    <scope>NUCLEOTIDE SEQUENCE</scope>
    <source>
        <strain evidence="1">BT664</strain>
    </source>
</reference>
<proteinExistence type="predicted"/>
<protein>
    <recommendedName>
        <fullName evidence="3">TerB family tellurite resistance protein</fullName>
    </recommendedName>
</protein>
<sequence length="145" mass="15875">MNKPTKDMPETHYLEDVLNTPQKKLAFFQNVILLAAADGRLSTDEGDFLLQLGNKLGLKPAEVMPIADNLGVLSFVVPAEGLQRTLELQTLVQMMLQDGQIDAREYALCLEYAHRIGYGKAILDDMVAQLAGDQPAAAPNPPTVR</sequence>
<dbReference type="AlphaFoldDB" id="A0A927GJE7"/>
<gene>
    <name evidence="1" type="ORF">IC235_10985</name>
</gene>
<name>A0A927GJE7_9BACT</name>
<dbReference type="Gene3D" id="1.10.3680.10">
    <property type="entry name" value="TerB-like"/>
    <property type="match status" value="1"/>
</dbReference>
<evidence type="ECO:0000313" key="1">
    <source>
        <dbReference type="EMBL" id="MBD2768417.1"/>
    </source>
</evidence>
<dbReference type="InterPro" id="IPR029024">
    <property type="entry name" value="TerB-like"/>
</dbReference>
<dbReference type="RefSeq" id="WP_191005224.1">
    <property type="nucleotide sequence ID" value="NZ_JACXAD010000010.1"/>
</dbReference>
<dbReference type="SUPFAM" id="SSF158682">
    <property type="entry name" value="TerB-like"/>
    <property type="match status" value="1"/>
</dbReference>
<keyword evidence="2" id="KW-1185">Reference proteome</keyword>
<accession>A0A927GJE7</accession>
<comment type="caution">
    <text evidence="1">The sequence shown here is derived from an EMBL/GenBank/DDBJ whole genome shotgun (WGS) entry which is preliminary data.</text>
</comment>
<dbReference type="EMBL" id="JACXAD010000010">
    <property type="protein sequence ID" value="MBD2768417.1"/>
    <property type="molecule type" value="Genomic_DNA"/>
</dbReference>